<accession>A0ACC2LJB3</accession>
<keyword evidence="2" id="KW-1185">Reference proteome</keyword>
<gene>
    <name evidence="1" type="ORF">MRB53_026847</name>
</gene>
<comment type="caution">
    <text evidence="1">The sequence shown here is derived from an EMBL/GenBank/DDBJ whole genome shotgun (WGS) entry which is preliminary data.</text>
</comment>
<proteinExistence type="predicted"/>
<name>A0ACC2LJB3_PERAE</name>
<dbReference type="EMBL" id="CM056816">
    <property type="protein sequence ID" value="KAJ8633511.1"/>
    <property type="molecule type" value="Genomic_DNA"/>
</dbReference>
<sequence>MVPNGSFSFSQEHSGELLKALNHTHLQAPGPPIQEQTWVDLFPNTKPLHPSSFAPSTWKEGNLTIMIPAHMIETSRDFFAHLAIGRFGKRPTIEWVEQHVQAYWNFSRPCLISLTEKGYFLFRFNSGEDKDHLL</sequence>
<reference evidence="1 2" key="1">
    <citation type="journal article" date="2022" name="Hortic Res">
        <title>A haplotype resolved chromosomal level avocado genome allows analysis of novel avocado genes.</title>
        <authorList>
            <person name="Nath O."/>
            <person name="Fletcher S.J."/>
            <person name="Hayward A."/>
            <person name="Shaw L.M."/>
            <person name="Masouleh A.K."/>
            <person name="Furtado A."/>
            <person name="Henry R.J."/>
            <person name="Mitter N."/>
        </authorList>
    </citation>
    <scope>NUCLEOTIDE SEQUENCE [LARGE SCALE GENOMIC DNA]</scope>
    <source>
        <strain evidence="2">cv. Hass</strain>
    </source>
</reference>
<evidence type="ECO:0000313" key="2">
    <source>
        <dbReference type="Proteomes" id="UP001234297"/>
    </source>
</evidence>
<organism evidence="1 2">
    <name type="scientific">Persea americana</name>
    <name type="common">Avocado</name>
    <dbReference type="NCBI Taxonomy" id="3435"/>
    <lineage>
        <taxon>Eukaryota</taxon>
        <taxon>Viridiplantae</taxon>
        <taxon>Streptophyta</taxon>
        <taxon>Embryophyta</taxon>
        <taxon>Tracheophyta</taxon>
        <taxon>Spermatophyta</taxon>
        <taxon>Magnoliopsida</taxon>
        <taxon>Magnoliidae</taxon>
        <taxon>Laurales</taxon>
        <taxon>Lauraceae</taxon>
        <taxon>Persea</taxon>
    </lineage>
</organism>
<dbReference type="Proteomes" id="UP001234297">
    <property type="component" value="Chromosome 8"/>
</dbReference>
<protein>
    <submittedName>
        <fullName evidence="1">Uncharacterized protein</fullName>
    </submittedName>
</protein>
<evidence type="ECO:0000313" key="1">
    <source>
        <dbReference type="EMBL" id="KAJ8633511.1"/>
    </source>
</evidence>